<dbReference type="SUPFAM" id="SSF48726">
    <property type="entry name" value="Immunoglobulin"/>
    <property type="match status" value="2"/>
</dbReference>
<sequence length="237" mass="26254">MSHWMLLVVLVVAMTSKAFVFSTPLQIVFTDQPKHISIGSEVHLTCAVSGGSDPHTNWISATGLLPLNSHITNNGQTLVIMNFKAADNGQYICVTSDGQQFAHHKFTLHACNSGTHPFTIHPITLSTSTHPTTTYGWTNTHGPYLPQFRPIVVNPPNYQYGDDVNITCVVDYYPHPSDTLGWNFMVDVKHVPSNIDQVHGMNSVTLMIKCLSLENIGEYRCLALIGMTKHFILQPPN</sequence>
<dbReference type="InterPro" id="IPR003599">
    <property type="entry name" value="Ig_sub"/>
</dbReference>
<dbReference type="GeneID" id="111115009"/>
<evidence type="ECO:0000313" key="7">
    <source>
        <dbReference type="Proteomes" id="UP000694844"/>
    </source>
</evidence>
<proteinExistence type="predicted"/>
<dbReference type="InterPro" id="IPR036179">
    <property type="entry name" value="Ig-like_dom_sf"/>
</dbReference>
<evidence type="ECO:0000256" key="4">
    <source>
        <dbReference type="ARBA" id="ARBA00023319"/>
    </source>
</evidence>
<feature type="domain" description="Ig-like" evidence="6">
    <location>
        <begin position="146"/>
        <end position="223"/>
    </location>
</feature>
<gene>
    <name evidence="8" type="primary">LOC111115009</name>
</gene>
<reference evidence="8" key="1">
    <citation type="submission" date="2025-08" db="UniProtKB">
        <authorList>
            <consortium name="RefSeq"/>
        </authorList>
    </citation>
    <scope>IDENTIFICATION</scope>
    <source>
        <tissue evidence="8">Whole sample</tissue>
    </source>
</reference>
<keyword evidence="4" id="KW-0393">Immunoglobulin domain</keyword>
<dbReference type="InterPro" id="IPR052598">
    <property type="entry name" value="IgSF_CEA-related"/>
</dbReference>
<dbReference type="Gene3D" id="2.60.40.10">
    <property type="entry name" value="Immunoglobulins"/>
    <property type="match status" value="2"/>
</dbReference>
<keyword evidence="1 5" id="KW-0732">Signal</keyword>
<dbReference type="PROSITE" id="PS50835">
    <property type="entry name" value="IG_LIKE"/>
    <property type="match status" value="2"/>
</dbReference>
<keyword evidence="2" id="KW-1015">Disulfide bond</keyword>
<dbReference type="PANTHER" id="PTHR44337">
    <property type="entry name" value="CARCINOEMBRYONIC ANTIGEN-RELATED CELL ADHESION MOLECULE 8"/>
    <property type="match status" value="1"/>
</dbReference>
<protein>
    <submittedName>
        <fullName evidence="8">Uncharacterized protein LOC111115009</fullName>
    </submittedName>
</protein>
<accession>A0A8B8C2H7</accession>
<name>A0A8B8C2H7_CRAVI</name>
<evidence type="ECO:0000313" key="8">
    <source>
        <dbReference type="RefSeq" id="XP_022309289.1"/>
    </source>
</evidence>
<dbReference type="AlphaFoldDB" id="A0A8B8C2H7"/>
<dbReference type="PANTHER" id="PTHR44337:SF13">
    <property type="entry name" value="IMMUNOGLOBULIN SUPERFAMILY MEMBER 23"/>
    <property type="match status" value="1"/>
</dbReference>
<evidence type="ECO:0000256" key="5">
    <source>
        <dbReference type="SAM" id="SignalP"/>
    </source>
</evidence>
<dbReference type="OrthoDB" id="6159398at2759"/>
<dbReference type="RefSeq" id="XP_022309289.1">
    <property type="nucleotide sequence ID" value="XM_022453581.1"/>
</dbReference>
<dbReference type="InterPro" id="IPR007110">
    <property type="entry name" value="Ig-like_dom"/>
</dbReference>
<keyword evidence="3" id="KW-0325">Glycoprotein</keyword>
<feature type="domain" description="Ig-like" evidence="6">
    <location>
        <begin position="24"/>
        <end position="109"/>
    </location>
</feature>
<dbReference type="Proteomes" id="UP000694844">
    <property type="component" value="Chromosome 9"/>
</dbReference>
<dbReference type="Pfam" id="PF13927">
    <property type="entry name" value="Ig_3"/>
    <property type="match status" value="1"/>
</dbReference>
<organism evidence="7 8">
    <name type="scientific">Crassostrea virginica</name>
    <name type="common">Eastern oyster</name>
    <dbReference type="NCBI Taxonomy" id="6565"/>
    <lineage>
        <taxon>Eukaryota</taxon>
        <taxon>Metazoa</taxon>
        <taxon>Spiralia</taxon>
        <taxon>Lophotrochozoa</taxon>
        <taxon>Mollusca</taxon>
        <taxon>Bivalvia</taxon>
        <taxon>Autobranchia</taxon>
        <taxon>Pteriomorphia</taxon>
        <taxon>Ostreida</taxon>
        <taxon>Ostreoidea</taxon>
        <taxon>Ostreidae</taxon>
        <taxon>Crassostrea</taxon>
    </lineage>
</organism>
<feature type="signal peptide" evidence="5">
    <location>
        <begin position="1"/>
        <end position="18"/>
    </location>
</feature>
<feature type="chain" id="PRO_5034814362" evidence="5">
    <location>
        <begin position="19"/>
        <end position="237"/>
    </location>
</feature>
<keyword evidence="7" id="KW-1185">Reference proteome</keyword>
<evidence type="ECO:0000256" key="2">
    <source>
        <dbReference type="ARBA" id="ARBA00023157"/>
    </source>
</evidence>
<evidence type="ECO:0000256" key="3">
    <source>
        <dbReference type="ARBA" id="ARBA00023180"/>
    </source>
</evidence>
<dbReference type="KEGG" id="cvn:111115009"/>
<evidence type="ECO:0000256" key="1">
    <source>
        <dbReference type="ARBA" id="ARBA00022729"/>
    </source>
</evidence>
<dbReference type="SMART" id="SM00409">
    <property type="entry name" value="IG"/>
    <property type="match status" value="2"/>
</dbReference>
<evidence type="ECO:0000259" key="6">
    <source>
        <dbReference type="PROSITE" id="PS50835"/>
    </source>
</evidence>
<dbReference type="InterPro" id="IPR013783">
    <property type="entry name" value="Ig-like_fold"/>
</dbReference>